<dbReference type="STRING" id="633194.SAMN05421759_10683"/>
<feature type="chain" id="PRO_5012342705" description="Chitin binding Peritrophin-A domain-containing protein" evidence="1">
    <location>
        <begin position="22"/>
        <end position="50"/>
    </location>
</feature>
<evidence type="ECO:0000313" key="2">
    <source>
        <dbReference type="EMBL" id="SIS91479.1"/>
    </source>
</evidence>
<accession>A0A1N7N042</accession>
<proteinExistence type="predicted"/>
<gene>
    <name evidence="2" type="ORF">SAMN05421759_10683</name>
</gene>
<dbReference type="Proteomes" id="UP000186684">
    <property type="component" value="Unassembled WGS sequence"/>
</dbReference>
<organism evidence="2 3">
    <name type="scientific">Roseivivax lentus</name>
    <dbReference type="NCBI Taxonomy" id="633194"/>
    <lineage>
        <taxon>Bacteria</taxon>
        <taxon>Pseudomonadati</taxon>
        <taxon>Pseudomonadota</taxon>
        <taxon>Alphaproteobacteria</taxon>
        <taxon>Rhodobacterales</taxon>
        <taxon>Roseobacteraceae</taxon>
        <taxon>Roseivivax</taxon>
    </lineage>
</organism>
<keyword evidence="1" id="KW-0732">Signal</keyword>
<keyword evidence="3" id="KW-1185">Reference proteome</keyword>
<dbReference type="EMBL" id="FTOQ01000006">
    <property type="protein sequence ID" value="SIS91479.1"/>
    <property type="molecule type" value="Genomic_DNA"/>
</dbReference>
<dbReference type="PROSITE" id="PS51257">
    <property type="entry name" value="PROKAR_LIPOPROTEIN"/>
    <property type="match status" value="1"/>
</dbReference>
<feature type="signal peptide" evidence="1">
    <location>
        <begin position="1"/>
        <end position="21"/>
    </location>
</feature>
<evidence type="ECO:0008006" key="4">
    <source>
        <dbReference type="Google" id="ProtNLM"/>
    </source>
</evidence>
<evidence type="ECO:0000256" key="1">
    <source>
        <dbReference type="SAM" id="SignalP"/>
    </source>
</evidence>
<dbReference type="AlphaFoldDB" id="A0A1N7N042"/>
<protein>
    <recommendedName>
        <fullName evidence="4">Chitin binding Peritrophin-A domain-containing protein</fullName>
    </recommendedName>
</protein>
<dbReference type="OrthoDB" id="7874402at2"/>
<evidence type="ECO:0000313" key="3">
    <source>
        <dbReference type="Proteomes" id="UP000186684"/>
    </source>
</evidence>
<sequence>MIRTALTALALTVASTFSAMAACGHDSANISCADGMVYDSETGSCKVVSG</sequence>
<reference evidence="3" key="1">
    <citation type="submission" date="2017-01" db="EMBL/GenBank/DDBJ databases">
        <authorList>
            <person name="Varghese N."/>
            <person name="Submissions S."/>
        </authorList>
    </citation>
    <scope>NUCLEOTIDE SEQUENCE [LARGE SCALE GENOMIC DNA]</scope>
    <source>
        <strain evidence="3">DSM 29430</strain>
    </source>
</reference>
<name>A0A1N7N042_9RHOB</name>